<sequence length="26" mass="3010">MKAITKKVVSFSTSKFLTTILMIHQR</sequence>
<protein>
    <submittedName>
        <fullName evidence="1">Uncharacterized protein</fullName>
    </submittedName>
</protein>
<accession>A0AAV2APE4</accession>
<evidence type="ECO:0000313" key="2">
    <source>
        <dbReference type="Proteomes" id="UP001497382"/>
    </source>
</evidence>
<dbReference type="EMBL" id="CAXIEN010000192">
    <property type="protein sequence ID" value="CAL1285557.1"/>
    <property type="molecule type" value="Genomic_DNA"/>
</dbReference>
<gene>
    <name evidence="1" type="ORF">LARSCL_LOCUS13776</name>
</gene>
<proteinExistence type="predicted"/>
<evidence type="ECO:0000313" key="1">
    <source>
        <dbReference type="EMBL" id="CAL1285557.1"/>
    </source>
</evidence>
<dbReference type="Proteomes" id="UP001497382">
    <property type="component" value="Unassembled WGS sequence"/>
</dbReference>
<name>A0AAV2APE4_9ARAC</name>
<dbReference type="AlphaFoldDB" id="A0AAV2APE4"/>
<comment type="caution">
    <text evidence="1">The sequence shown here is derived from an EMBL/GenBank/DDBJ whole genome shotgun (WGS) entry which is preliminary data.</text>
</comment>
<reference evidence="1 2" key="1">
    <citation type="submission" date="2024-04" db="EMBL/GenBank/DDBJ databases">
        <authorList>
            <person name="Rising A."/>
            <person name="Reimegard J."/>
            <person name="Sonavane S."/>
            <person name="Akerstrom W."/>
            <person name="Nylinder S."/>
            <person name="Hedman E."/>
            <person name="Kallberg Y."/>
        </authorList>
    </citation>
    <scope>NUCLEOTIDE SEQUENCE [LARGE SCALE GENOMIC DNA]</scope>
</reference>
<keyword evidence="2" id="KW-1185">Reference proteome</keyword>
<organism evidence="1 2">
    <name type="scientific">Larinioides sclopetarius</name>
    <dbReference type="NCBI Taxonomy" id="280406"/>
    <lineage>
        <taxon>Eukaryota</taxon>
        <taxon>Metazoa</taxon>
        <taxon>Ecdysozoa</taxon>
        <taxon>Arthropoda</taxon>
        <taxon>Chelicerata</taxon>
        <taxon>Arachnida</taxon>
        <taxon>Araneae</taxon>
        <taxon>Araneomorphae</taxon>
        <taxon>Entelegynae</taxon>
        <taxon>Araneoidea</taxon>
        <taxon>Araneidae</taxon>
        <taxon>Larinioides</taxon>
    </lineage>
</organism>